<name>A0A559KCP3_9BACL</name>
<dbReference type="EMBL" id="VNJI01000011">
    <property type="protein sequence ID" value="TVY09895.1"/>
    <property type="molecule type" value="Genomic_DNA"/>
</dbReference>
<keyword evidence="1" id="KW-0812">Transmembrane</keyword>
<feature type="transmembrane region" description="Helical" evidence="1">
    <location>
        <begin position="6"/>
        <end position="26"/>
    </location>
</feature>
<dbReference type="AlphaFoldDB" id="A0A559KCP3"/>
<gene>
    <name evidence="2" type="ORF">FPZ49_11020</name>
</gene>
<protein>
    <submittedName>
        <fullName evidence="2">Uncharacterized protein</fullName>
    </submittedName>
</protein>
<feature type="transmembrane region" description="Helical" evidence="1">
    <location>
        <begin position="58"/>
        <end position="77"/>
    </location>
</feature>
<dbReference type="Proteomes" id="UP000317036">
    <property type="component" value="Unassembled WGS sequence"/>
</dbReference>
<keyword evidence="3" id="KW-1185">Reference proteome</keyword>
<accession>A0A559KCP3</accession>
<feature type="transmembrane region" description="Helical" evidence="1">
    <location>
        <begin position="126"/>
        <end position="144"/>
    </location>
</feature>
<keyword evidence="1" id="KW-0472">Membrane</keyword>
<proteinExistence type="predicted"/>
<evidence type="ECO:0000313" key="2">
    <source>
        <dbReference type="EMBL" id="TVY09895.1"/>
    </source>
</evidence>
<feature type="transmembrane region" description="Helical" evidence="1">
    <location>
        <begin position="191"/>
        <end position="212"/>
    </location>
</feature>
<keyword evidence="1" id="KW-1133">Transmembrane helix</keyword>
<dbReference type="RefSeq" id="WP_144846454.1">
    <property type="nucleotide sequence ID" value="NZ_VNJI01000011.1"/>
</dbReference>
<sequence length="222" mass="25429">MLEKALFILLSSLEFSSILLLVMSIFHFHVKYYIKELVGSSVLLAGCSYIIIELLNMQQYAIPIQVLLVVAMMILMFKQKLLYGFFTSIVGYAAFLSVQGLLVFIIKMYNIVDLEQIQPDSFEGHALQVVTVTIIYIFCWYIKFTNTSFGFELDGKENVTTKNIVFLNLGVLVVIQLAVFSYMYFSEKNATALIAFVVILILITMVTIYFSSKRNKEEFSRM</sequence>
<feature type="transmembrane region" description="Helical" evidence="1">
    <location>
        <begin position="84"/>
        <end position="106"/>
    </location>
</feature>
<comment type="caution">
    <text evidence="2">The sequence shown here is derived from an EMBL/GenBank/DDBJ whole genome shotgun (WGS) entry which is preliminary data.</text>
</comment>
<evidence type="ECO:0000256" key="1">
    <source>
        <dbReference type="SAM" id="Phobius"/>
    </source>
</evidence>
<reference evidence="2 3" key="1">
    <citation type="submission" date="2019-07" db="EMBL/GenBank/DDBJ databases">
        <authorList>
            <person name="Kim J."/>
        </authorList>
    </citation>
    <scope>NUCLEOTIDE SEQUENCE [LARGE SCALE GENOMIC DNA]</scope>
    <source>
        <strain evidence="2 3">JC52</strain>
    </source>
</reference>
<evidence type="ECO:0000313" key="3">
    <source>
        <dbReference type="Proteomes" id="UP000317036"/>
    </source>
</evidence>
<feature type="transmembrane region" description="Helical" evidence="1">
    <location>
        <begin position="165"/>
        <end position="185"/>
    </location>
</feature>
<organism evidence="2 3">
    <name type="scientific">Paenibacillus cremeus</name>
    <dbReference type="NCBI Taxonomy" id="2163881"/>
    <lineage>
        <taxon>Bacteria</taxon>
        <taxon>Bacillati</taxon>
        <taxon>Bacillota</taxon>
        <taxon>Bacilli</taxon>
        <taxon>Bacillales</taxon>
        <taxon>Paenibacillaceae</taxon>
        <taxon>Paenibacillus</taxon>
    </lineage>
</organism>